<accession>A0ABM8JV23</accession>
<keyword evidence="3" id="KW-1185">Reference proteome</keyword>
<protein>
    <submittedName>
        <fullName evidence="2">Uncharacterized protein</fullName>
    </submittedName>
</protein>
<feature type="region of interest" description="Disordered" evidence="1">
    <location>
        <begin position="16"/>
        <end position="65"/>
    </location>
</feature>
<sequence>MYYETERIREHIAQLQSKPVSQLTDKEKQELSEHEKIEKERQARRVEREKEEKKRKAEEERKAHEYYLANKTDIDRENRRRKIDSTCRDVAEKSLKFPRTYQEERMDSVDLDQKGKLMRYTALQFSGTNAFGVRINSKIECVGNLDDPDGDTTFFLNR</sequence>
<evidence type="ECO:0000313" key="2">
    <source>
        <dbReference type="EMBL" id="BET96543.1"/>
    </source>
</evidence>
<proteinExistence type="predicted"/>
<reference evidence="2 3" key="1">
    <citation type="submission" date="2023-10" db="EMBL/GenBank/DDBJ databases">
        <title>Xenorhabdus taiwanensis sp. nov., a symbiotic bacterium associated with the entomopathogenic nematode Steinernema taiwanensis.</title>
        <authorList>
            <person name="Tseng C.T."/>
            <person name="Shu H.Y."/>
            <person name="Chen M.H."/>
            <person name="Fang Y.J."/>
            <person name="Wu T.L."/>
            <person name="Lin Y.C."/>
            <person name="Huang C.J."/>
        </authorList>
    </citation>
    <scope>NUCLEOTIDE SEQUENCE [LARGE SCALE GENOMIC DNA]</scope>
    <source>
        <strain evidence="2 3">TCT-1</strain>
    </source>
</reference>
<dbReference type="EMBL" id="AP028978">
    <property type="protein sequence ID" value="BET96543.1"/>
    <property type="molecule type" value="Genomic_DNA"/>
</dbReference>
<feature type="compositionally biased region" description="Basic and acidic residues" evidence="1">
    <location>
        <begin position="24"/>
        <end position="65"/>
    </location>
</feature>
<name>A0ABM8JV23_9GAMM</name>
<evidence type="ECO:0000313" key="3">
    <source>
        <dbReference type="Proteomes" id="UP001529514"/>
    </source>
</evidence>
<evidence type="ECO:0000256" key="1">
    <source>
        <dbReference type="SAM" id="MobiDB-lite"/>
    </source>
</evidence>
<organism evidence="2 3">
    <name type="scientific">Xenorhabdus taiwanensis</name>
    <dbReference type="NCBI Taxonomy" id="3085177"/>
    <lineage>
        <taxon>Bacteria</taxon>
        <taxon>Pseudomonadati</taxon>
        <taxon>Pseudomonadota</taxon>
        <taxon>Gammaproteobacteria</taxon>
        <taxon>Enterobacterales</taxon>
        <taxon>Morganellaceae</taxon>
        <taxon>Xenorhabdus</taxon>
    </lineage>
</organism>
<dbReference type="Proteomes" id="UP001529514">
    <property type="component" value="Chromosome"/>
</dbReference>
<gene>
    <name evidence="2" type="ORF">TCT1_14640</name>
</gene>